<keyword evidence="2 9" id="KW-0808">Transferase</keyword>
<evidence type="ECO:0000256" key="1">
    <source>
        <dbReference type="ARBA" id="ARBA00022527"/>
    </source>
</evidence>
<dbReference type="GO" id="GO:0006974">
    <property type="term" value="P:DNA damage response"/>
    <property type="evidence" value="ECO:0007669"/>
    <property type="project" value="EnsemblFungi"/>
</dbReference>
<dbReference type="AlphaFoldDB" id="G0WEM4"/>
<evidence type="ECO:0000256" key="9">
    <source>
        <dbReference type="RuleBase" id="RU369118"/>
    </source>
</evidence>
<dbReference type="GO" id="GO:0106310">
    <property type="term" value="F:protein serine kinase activity"/>
    <property type="evidence" value="ECO:0007669"/>
    <property type="project" value="UniProtKB-UniRule"/>
</dbReference>
<dbReference type="InterPro" id="IPR000719">
    <property type="entry name" value="Prot_kinase_dom"/>
</dbReference>
<dbReference type="RefSeq" id="XP_003671478.1">
    <property type="nucleotide sequence ID" value="XM_003671430.1"/>
</dbReference>
<evidence type="ECO:0000313" key="12">
    <source>
        <dbReference type="Proteomes" id="UP000000689"/>
    </source>
</evidence>
<keyword evidence="9" id="KW-0539">Nucleus</keyword>
<dbReference type="GO" id="GO:0032040">
    <property type="term" value="C:small-subunit processome"/>
    <property type="evidence" value="ECO:0007669"/>
    <property type="project" value="EnsemblFungi"/>
</dbReference>
<dbReference type="SUPFAM" id="SSF56112">
    <property type="entry name" value="Protein kinase-like (PK-like)"/>
    <property type="match status" value="1"/>
</dbReference>
<comment type="catalytic activity">
    <reaction evidence="6 9">
        <text>L-threonyl-[protein] + ATP = O-phospho-L-threonyl-[protein] + ADP + H(+)</text>
        <dbReference type="Rhea" id="RHEA:46608"/>
        <dbReference type="Rhea" id="RHEA-COMP:11060"/>
        <dbReference type="Rhea" id="RHEA-COMP:11605"/>
        <dbReference type="ChEBI" id="CHEBI:15378"/>
        <dbReference type="ChEBI" id="CHEBI:30013"/>
        <dbReference type="ChEBI" id="CHEBI:30616"/>
        <dbReference type="ChEBI" id="CHEBI:61977"/>
        <dbReference type="ChEBI" id="CHEBI:456216"/>
        <dbReference type="EC" id="2.7.11.1"/>
    </reaction>
</comment>
<dbReference type="OMA" id="ACEKRPQ"/>
<dbReference type="HOGENOM" id="CLU_000288_70_4_1"/>
<evidence type="ECO:0000256" key="2">
    <source>
        <dbReference type="ARBA" id="ARBA00022679"/>
    </source>
</evidence>
<name>G0WEM4_NAUDC</name>
<keyword evidence="1 9" id="KW-0723">Serine/threonine-protein kinase</keyword>
<evidence type="ECO:0000256" key="4">
    <source>
        <dbReference type="ARBA" id="ARBA00022777"/>
    </source>
</evidence>
<dbReference type="GO" id="GO:0060962">
    <property type="term" value="P:regulation of ribosomal protein gene transcription by RNA polymerase II"/>
    <property type="evidence" value="ECO:0007669"/>
    <property type="project" value="EnsemblFungi"/>
</dbReference>
<dbReference type="PANTHER" id="PTHR24054">
    <property type="entry name" value="CASEIN KINASE II SUBUNIT ALPHA"/>
    <property type="match status" value="1"/>
</dbReference>
<evidence type="ECO:0000256" key="3">
    <source>
        <dbReference type="ARBA" id="ARBA00022741"/>
    </source>
</evidence>
<comment type="subcellular location">
    <subcellularLocation>
        <location evidence="9">Nucleus</location>
    </subcellularLocation>
</comment>
<dbReference type="GO" id="GO:0042790">
    <property type="term" value="P:nucleolar large rRNA transcription by RNA polymerase I"/>
    <property type="evidence" value="ECO:0007669"/>
    <property type="project" value="EnsemblFungi"/>
</dbReference>
<keyword evidence="3 9" id="KW-0547">Nucleotide-binding</keyword>
<dbReference type="Gene3D" id="1.10.510.10">
    <property type="entry name" value="Transferase(Phosphotransferase) domain 1"/>
    <property type="match status" value="1"/>
</dbReference>
<evidence type="ECO:0000256" key="8">
    <source>
        <dbReference type="ARBA" id="ARBA00053883"/>
    </source>
</evidence>
<dbReference type="EC" id="2.7.11.1" evidence="9"/>
<dbReference type="GO" id="GO:0005829">
    <property type="term" value="C:cytosol"/>
    <property type="evidence" value="ECO:0007669"/>
    <property type="project" value="TreeGrafter"/>
</dbReference>
<dbReference type="KEGG" id="ndi:NDAI_0H00610"/>
<evidence type="ECO:0000256" key="7">
    <source>
        <dbReference type="ARBA" id="ARBA00048679"/>
    </source>
</evidence>
<proteinExistence type="inferred from homology"/>
<dbReference type="Pfam" id="PF00069">
    <property type="entry name" value="Pkinase"/>
    <property type="match status" value="1"/>
</dbReference>
<dbReference type="eggNOG" id="KOG0668">
    <property type="taxonomic scope" value="Eukaryota"/>
</dbReference>
<sequence length="369" mass="43185">MTTLPPSALNQKSTRVYSEARVYRDACEKRPQEYWDYEQSVVIKWGKISNYEIINKIGRGKYSEVFSGECIINPEDHHHHQQQQQHEKQQPCVIKVLKPVKMKKIYRELKILMNLTGGPNVISLLDIVQDQSSKIPALIFEEVKNMDFRQLYPTFKLPDLQYYFTQLLIALNYCHSMGIMHRDVKPQNVMIDPKEKKLRLIDWGLAEFYHPGVDYNVRVASRYHKGPELLVNLNQYDYSLDLWSVGCMLAAIVFKREPFFKGSSNADQLVKIAAVLGTKELLSYLNKYGLRLPSEYDNIMRDFIRRPWDHFTGSYTNLAVPEMIDLIDNLLRYDHQERLTAQEAMDHPFFKANYESNSDESNQNTMVSN</sequence>
<dbReference type="STRING" id="1071378.G0WEM4"/>
<dbReference type="SMART" id="SM00220">
    <property type="entry name" value="S_TKc"/>
    <property type="match status" value="1"/>
</dbReference>
<feature type="domain" description="Protein kinase" evidence="10">
    <location>
        <begin position="51"/>
        <end position="350"/>
    </location>
</feature>
<dbReference type="PROSITE" id="PS00108">
    <property type="entry name" value="PROTEIN_KINASE_ST"/>
    <property type="match status" value="1"/>
</dbReference>
<dbReference type="GO" id="GO:0004674">
    <property type="term" value="F:protein serine/threonine kinase activity"/>
    <property type="evidence" value="ECO:0007669"/>
    <property type="project" value="UniProtKB-UniRule"/>
</dbReference>
<dbReference type="InterPro" id="IPR011009">
    <property type="entry name" value="Kinase-like_dom_sf"/>
</dbReference>
<dbReference type="EMBL" id="HE580274">
    <property type="protein sequence ID" value="CCD26235.1"/>
    <property type="molecule type" value="Genomic_DNA"/>
</dbReference>
<keyword evidence="12" id="KW-1185">Reference proteome</keyword>
<gene>
    <name evidence="11" type="primary">NDAI0H00610</name>
    <name evidence="11" type="ordered locus">NDAI_0H00610</name>
</gene>
<dbReference type="FunFam" id="1.10.510.10:FF:000459">
    <property type="entry name" value="Casein kinase II subunit alpha"/>
    <property type="match status" value="1"/>
</dbReference>
<comment type="catalytic activity">
    <reaction evidence="7 9">
        <text>L-seryl-[protein] + ATP = O-phospho-L-seryl-[protein] + ADP + H(+)</text>
        <dbReference type="Rhea" id="RHEA:17989"/>
        <dbReference type="Rhea" id="RHEA-COMP:9863"/>
        <dbReference type="Rhea" id="RHEA-COMP:11604"/>
        <dbReference type="ChEBI" id="CHEBI:15378"/>
        <dbReference type="ChEBI" id="CHEBI:29999"/>
        <dbReference type="ChEBI" id="CHEBI:30616"/>
        <dbReference type="ChEBI" id="CHEBI:83421"/>
        <dbReference type="ChEBI" id="CHEBI:456216"/>
        <dbReference type="EC" id="2.7.11.1"/>
    </reaction>
</comment>
<dbReference type="GeneID" id="11495766"/>
<dbReference type="GO" id="GO:0034456">
    <property type="term" value="C:UTP-C complex"/>
    <property type="evidence" value="ECO:0007669"/>
    <property type="project" value="EnsemblFungi"/>
</dbReference>
<dbReference type="GO" id="GO:0005654">
    <property type="term" value="C:nucleoplasm"/>
    <property type="evidence" value="ECO:0007669"/>
    <property type="project" value="UniProtKB-ARBA"/>
</dbReference>
<dbReference type="InterPro" id="IPR008271">
    <property type="entry name" value="Ser/Thr_kinase_AS"/>
</dbReference>
<dbReference type="GO" id="GO:0032545">
    <property type="term" value="C:CURI complex"/>
    <property type="evidence" value="ECO:0007669"/>
    <property type="project" value="EnsemblFungi"/>
</dbReference>
<evidence type="ECO:0000256" key="6">
    <source>
        <dbReference type="ARBA" id="ARBA00047899"/>
    </source>
</evidence>
<keyword evidence="5 9" id="KW-0067">ATP-binding</keyword>
<evidence type="ECO:0000259" key="10">
    <source>
        <dbReference type="PROSITE" id="PS50011"/>
    </source>
</evidence>
<dbReference type="GO" id="GO:0051726">
    <property type="term" value="P:regulation of cell cycle"/>
    <property type="evidence" value="ECO:0007669"/>
    <property type="project" value="EnsemblFungi"/>
</dbReference>
<comment type="similarity">
    <text evidence="9">Belongs to the protein kinase superfamily. Ser/Thr protein kinase family. CK2 subfamily.</text>
</comment>
<dbReference type="GO" id="GO:0006359">
    <property type="term" value="P:regulation of transcription by RNA polymerase III"/>
    <property type="evidence" value="ECO:0007669"/>
    <property type="project" value="EnsemblFungi"/>
</dbReference>
<reference evidence="11 12" key="1">
    <citation type="journal article" date="2011" name="Proc. Natl. Acad. Sci. U.S.A.">
        <title>Evolutionary erosion of yeast sex chromosomes by mating-type switching accidents.</title>
        <authorList>
            <person name="Gordon J.L."/>
            <person name="Armisen D."/>
            <person name="Proux-Wera E."/>
            <person name="Oheigeartaigh S.S."/>
            <person name="Byrne K.P."/>
            <person name="Wolfe K.H."/>
        </authorList>
    </citation>
    <scope>NUCLEOTIDE SEQUENCE [LARGE SCALE GENOMIC DNA]</scope>
    <source>
        <strain evidence="12">ATCC 10597 / BCRC 20456 / CBS 421 / NBRC 0211 / NRRL Y-12639</strain>
    </source>
</reference>
<evidence type="ECO:0000256" key="5">
    <source>
        <dbReference type="ARBA" id="ARBA00022840"/>
    </source>
</evidence>
<comment type="function">
    <text evidence="8">Catalytic subunit of a constitutively active serine/threonine-protein kinase complex that phosphorylates a large number of substrates containing acidic residues C-terminal to the phosphorylated serine or threonine. Phosphorylates YTA7 during S-phase to promote transcription of histones.</text>
</comment>
<dbReference type="GO" id="GO:0005956">
    <property type="term" value="C:protein kinase CK2 complex"/>
    <property type="evidence" value="ECO:0007669"/>
    <property type="project" value="EnsemblFungi"/>
</dbReference>
<dbReference type="GO" id="GO:0006356">
    <property type="term" value="P:regulation of transcription by RNA polymerase I"/>
    <property type="evidence" value="ECO:0007669"/>
    <property type="project" value="EnsemblFungi"/>
</dbReference>
<dbReference type="PANTHER" id="PTHR24054:SF27">
    <property type="entry name" value="CASEIN KINASE II SUBUNIT ALPHA"/>
    <property type="match status" value="1"/>
</dbReference>
<organism evidence="11 12">
    <name type="scientific">Naumovozyma dairenensis (strain ATCC 10597 / BCRC 20456 / CBS 421 / NBRC 0211 / NRRL Y-12639)</name>
    <name type="common">Saccharomyces dairenensis</name>
    <dbReference type="NCBI Taxonomy" id="1071378"/>
    <lineage>
        <taxon>Eukaryota</taxon>
        <taxon>Fungi</taxon>
        <taxon>Dikarya</taxon>
        <taxon>Ascomycota</taxon>
        <taxon>Saccharomycotina</taxon>
        <taxon>Saccharomycetes</taxon>
        <taxon>Saccharomycetales</taxon>
        <taxon>Saccharomycetaceae</taxon>
        <taxon>Naumovozyma</taxon>
    </lineage>
</organism>
<dbReference type="OrthoDB" id="10254671at2759"/>
<dbReference type="InterPro" id="IPR045216">
    <property type="entry name" value="CK2_alpha"/>
</dbReference>
<protein>
    <recommendedName>
        <fullName evidence="9">Casein kinase II subunit alpha</fullName>
        <shortName evidence="9">CK II alpha</shortName>
        <ecNumber evidence="9">2.7.11.1</ecNumber>
    </recommendedName>
</protein>
<keyword evidence="4 9" id="KW-0418">Kinase</keyword>
<comment type="subunit">
    <text evidence="9">Heterotetramer.</text>
</comment>
<dbReference type="GO" id="GO:0005524">
    <property type="term" value="F:ATP binding"/>
    <property type="evidence" value="ECO:0007669"/>
    <property type="project" value="UniProtKB-UniRule"/>
</dbReference>
<dbReference type="Gene3D" id="3.30.200.20">
    <property type="entry name" value="Phosphorylase Kinase, domain 1"/>
    <property type="match status" value="1"/>
</dbReference>
<dbReference type="FunFam" id="3.30.200.20:FF:000088">
    <property type="entry name" value="Casein kinase II subunit alpha"/>
    <property type="match status" value="1"/>
</dbReference>
<accession>G0WEM4</accession>
<dbReference type="Proteomes" id="UP000000689">
    <property type="component" value="Chromosome 8"/>
</dbReference>
<dbReference type="GO" id="GO:0007535">
    <property type="term" value="P:donor selection"/>
    <property type="evidence" value="ECO:0007669"/>
    <property type="project" value="EnsemblFungi"/>
</dbReference>
<evidence type="ECO:0000313" key="11">
    <source>
        <dbReference type="EMBL" id="CCD26235.1"/>
    </source>
</evidence>
<dbReference type="PROSITE" id="PS50011">
    <property type="entry name" value="PROTEIN_KINASE_DOM"/>
    <property type="match status" value="1"/>
</dbReference>
<dbReference type="CDD" id="cd14132">
    <property type="entry name" value="STKc_CK2_alpha"/>
    <property type="match status" value="1"/>
</dbReference>